<sequence>MTLNKTAIAAIISLAALTGFGGVAMAQNETTGHMNMNGQAMPNAQGMNHSKGNHRGGYMSNMTAEQQATSQKVFDEFQTKTADLRQQMMSKQYEYKALLTSKTVDDKKVQAVSQEISALRDSIYQQRVAMDTQLAKAGIPMAGRHMGMGMGGDHQGMGGKGMHSGRGCR</sequence>
<feature type="signal peptide" evidence="2">
    <location>
        <begin position="1"/>
        <end position="26"/>
    </location>
</feature>
<comment type="caution">
    <text evidence="3">The sequence shown here is derived from an EMBL/GenBank/DDBJ whole genome shotgun (WGS) entry which is preliminary data.</text>
</comment>
<dbReference type="EMBL" id="FOLW01000001">
    <property type="protein sequence ID" value="SFC12269.1"/>
    <property type="molecule type" value="Genomic_DNA"/>
</dbReference>
<gene>
    <name evidence="3" type="ORF">SAMN02745723_101449</name>
</gene>
<name>A0AAJ4W885_9GAMM</name>
<evidence type="ECO:0000313" key="4">
    <source>
        <dbReference type="Proteomes" id="UP000226420"/>
    </source>
</evidence>
<comment type="subcellular location">
    <subcellularLocation>
        <location evidence="2">Periplasm</location>
    </subcellularLocation>
</comment>
<dbReference type="AlphaFoldDB" id="A0AAJ4W885"/>
<evidence type="ECO:0000256" key="2">
    <source>
        <dbReference type="RuleBase" id="RU366051"/>
    </source>
</evidence>
<dbReference type="InterPro" id="IPR025961">
    <property type="entry name" value="Metal_resist"/>
</dbReference>
<evidence type="ECO:0000313" key="3">
    <source>
        <dbReference type="EMBL" id="SFC12269.1"/>
    </source>
</evidence>
<dbReference type="Pfam" id="PF13801">
    <property type="entry name" value="Metal_resist"/>
    <property type="match status" value="1"/>
</dbReference>
<dbReference type="GO" id="GO:0042597">
    <property type="term" value="C:periplasmic space"/>
    <property type="evidence" value="ECO:0007669"/>
    <property type="project" value="UniProtKB-SubCell"/>
</dbReference>
<organism evidence="3 4">
    <name type="scientific">Pragia fontium DSM 5563 = ATCC 49100</name>
    <dbReference type="NCBI Taxonomy" id="1122977"/>
    <lineage>
        <taxon>Bacteria</taxon>
        <taxon>Pseudomonadati</taxon>
        <taxon>Pseudomonadota</taxon>
        <taxon>Gammaproteobacteria</taxon>
        <taxon>Enterobacterales</taxon>
        <taxon>Budviciaceae</taxon>
        <taxon>Pragia</taxon>
    </lineage>
</organism>
<proteinExistence type="inferred from homology"/>
<comment type="function">
    <text evidence="2">Part of the Zra signaling pathway, an envelope stress response (ESR) system composed of the periplasmic accessory protein ZraP, the histidine kinase ZraS and the transcriptional regulator ZraR. The ZraPSR system contributes to antibiotic resistance and is important for membrane integrity in the presence of membrane-targeting biocides. ZraP acts as a modulator which has both a regulatory and a chaperone function. The zinc-bound form of ZraP modulates the response of the ZraPSR system by inhibiting the expression of the zra genes, probably by interacting with ZraS.</text>
</comment>
<evidence type="ECO:0000256" key="1">
    <source>
        <dbReference type="ARBA" id="ARBA00044945"/>
    </source>
</evidence>
<reference evidence="3 4" key="1">
    <citation type="submission" date="2016-10" db="EMBL/GenBank/DDBJ databases">
        <authorList>
            <person name="Varghese N."/>
            <person name="Submissions S."/>
        </authorList>
    </citation>
    <scope>NUCLEOTIDE SEQUENCE [LARGE SCALE GENOMIC DNA]</scope>
    <source>
        <strain evidence="3 4">DSM 5563</strain>
    </source>
</reference>
<feature type="chain" id="PRO_5042317459" description="Zinc resistance-associated protein" evidence="2">
    <location>
        <begin position="27"/>
        <end position="169"/>
    </location>
</feature>
<keyword evidence="2" id="KW-0732">Signal</keyword>
<dbReference type="Gene3D" id="1.20.120.1490">
    <property type="match status" value="1"/>
</dbReference>
<keyword evidence="2" id="KW-0574">Periplasm</keyword>
<dbReference type="Proteomes" id="UP000226420">
    <property type="component" value="Unassembled WGS sequence"/>
</dbReference>
<dbReference type="RefSeq" id="WP_074820391.1">
    <property type="nucleotide sequence ID" value="NZ_FOLW01000001.1"/>
</dbReference>
<accession>A0AAJ4W885</accession>
<keyword evidence="2" id="KW-0862">Zinc</keyword>
<comment type="similarity">
    <text evidence="1 2">Belongs to the ZraP family.</text>
</comment>
<protein>
    <recommendedName>
        <fullName evidence="2">Zinc resistance-associated protein</fullName>
    </recommendedName>
</protein>